<name>A0A6I3XZ35_ALIFS</name>
<dbReference type="EMBL" id="WOBO01000004">
    <property type="protein sequence ID" value="MUK44141.1"/>
    <property type="molecule type" value="Genomic_DNA"/>
</dbReference>
<dbReference type="EMBL" id="WOBN01000021">
    <property type="protein sequence ID" value="MUK50176.1"/>
    <property type="molecule type" value="Genomic_DNA"/>
</dbReference>
<dbReference type="GeneID" id="54166556"/>
<evidence type="ECO:0000313" key="4">
    <source>
        <dbReference type="Proteomes" id="UP000435323"/>
    </source>
</evidence>
<organism evidence="2 4">
    <name type="scientific">Aliivibrio fischeri</name>
    <name type="common">Vibrio fischeri</name>
    <dbReference type="NCBI Taxonomy" id="668"/>
    <lineage>
        <taxon>Bacteria</taxon>
        <taxon>Pseudomonadati</taxon>
        <taxon>Pseudomonadota</taxon>
        <taxon>Gammaproteobacteria</taxon>
        <taxon>Vibrionales</taxon>
        <taxon>Vibrionaceae</taxon>
        <taxon>Aliivibrio</taxon>
    </lineage>
</organism>
<protein>
    <submittedName>
        <fullName evidence="2">Uncharacterized protein</fullName>
    </submittedName>
</protein>
<evidence type="ECO:0000313" key="3">
    <source>
        <dbReference type="EMBL" id="MUK50176.1"/>
    </source>
</evidence>
<keyword evidence="1" id="KW-1133">Transmembrane helix</keyword>
<dbReference type="Proteomes" id="UP000435323">
    <property type="component" value="Unassembled WGS sequence"/>
</dbReference>
<accession>A0A6I3XZ35</accession>
<dbReference type="RefSeq" id="WP_005419519.1">
    <property type="nucleotide sequence ID" value="NZ_BJTZ01000018.1"/>
</dbReference>
<dbReference type="Proteomes" id="UP000448038">
    <property type="component" value="Unassembled WGS sequence"/>
</dbReference>
<keyword evidence="1" id="KW-0812">Transmembrane</keyword>
<gene>
    <name evidence="2" type="ORF">GNP77_01995</name>
    <name evidence="3" type="ORF">GNP88_13475</name>
</gene>
<dbReference type="AlphaFoldDB" id="A0A6I3XZ35"/>
<keyword evidence="1" id="KW-0472">Membrane</keyword>
<evidence type="ECO:0000313" key="2">
    <source>
        <dbReference type="EMBL" id="MUK44141.1"/>
    </source>
</evidence>
<evidence type="ECO:0000313" key="5">
    <source>
        <dbReference type="Proteomes" id="UP000448038"/>
    </source>
</evidence>
<reference evidence="4 5" key="1">
    <citation type="submission" date="2019-11" db="EMBL/GenBank/DDBJ databases">
        <title>Using colonization assays and comparative genomics to discover symbiosis behaviors and factors in Vibrio fischeri.</title>
        <authorList>
            <person name="Bongrand C."/>
            <person name="Moriano-Gutierrez S."/>
            <person name="Arevalo P."/>
            <person name="Mcfall-Ngai M."/>
            <person name="Visick K."/>
            <person name="Polz M.F."/>
            <person name="Ruby E.G."/>
        </authorList>
    </citation>
    <scope>NUCLEOTIDE SEQUENCE [LARGE SCALE GENOMIC DNA]</scope>
    <source>
        <strain evidence="2">Emors.3.2</strain>
        <strain evidence="4">emors.3.2</strain>
        <strain evidence="5">emors.4.1</strain>
        <strain evidence="3">Emors.4.1</strain>
    </source>
</reference>
<feature type="transmembrane region" description="Helical" evidence="1">
    <location>
        <begin position="29"/>
        <end position="47"/>
    </location>
</feature>
<proteinExistence type="predicted"/>
<comment type="caution">
    <text evidence="2">The sequence shown here is derived from an EMBL/GenBank/DDBJ whole genome shotgun (WGS) entry which is preliminary data.</text>
</comment>
<sequence>MLRIAVIILLFVFAAVLFKFRSNEKVQKSVIYTSVAGLVIYVAYVMISELIR</sequence>
<evidence type="ECO:0000256" key="1">
    <source>
        <dbReference type="SAM" id="Phobius"/>
    </source>
</evidence>